<dbReference type="Proteomes" id="UP000030013">
    <property type="component" value="Unassembled WGS sequence"/>
</dbReference>
<dbReference type="eggNOG" id="COG1840">
    <property type="taxonomic scope" value="Bacteria"/>
</dbReference>
<keyword evidence="4" id="KW-1185">Reference proteome</keyword>
<dbReference type="InterPro" id="IPR026045">
    <property type="entry name" value="Ferric-bd"/>
</dbReference>
<dbReference type="PANTHER" id="PTHR30006">
    <property type="entry name" value="THIAMINE-BINDING PERIPLASMIC PROTEIN-RELATED"/>
    <property type="match status" value="1"/>
</dbReference>
<dbReference type="Gene3D" id="3.40.190.10">
    <property type="entry name" value="Periplasmic binding protein-like II"/>
    <property type="match status" value="2"/>
</dbReference>
<sequence>MPRTRTSALLLTLPLGVTALLAGCAVEETPTTTSSSSSSAGGSIKGTGEVVVACTPQEEQCQAMAAAFTKASGIKTSFVRMSSGEGVARLDAAKSKPEFDVLYGGPSDGHVAAFNSGLIEPYVSANAAAIPDKYKDKDGKWTGTYVGVLGFCSNKDQLTKAGVSAAPSSWAELLDPKLKKQVAIAHPSTSGTSYTAVWTQMVLNGMDEAKTFDYLGKLHQNVLQYSKSGSAPGQMAGRGEVAVGVIFSHDCVKYQKEGFDMLESTFPSEGSGYEIGAVSVVKGGPNAENAKKFIDWTLTPDHQDIGPTVGSFQIPTHPEAKITEDMVKLDEVKLVEYDSLAAGEKKKELTAKFDAEVAPAPKE</sequence>
<dbReference type="Pfam" id="PF13343">
    <property type="entry name" value="SBP_bac_6"/>
    <property type="match status" value="1"/>
</dbReference>
<feature type="signal peptide" evidence="2">
    <location>
        <begin position="1"/>
        <end position="22"/>
    </location>
</feature>
<keyword evidence="1 2" id="KW-0732">Signal</keyword>
<evidence type="ECO:0000256" key="1">
    <source>
        <dbReference type="ARBA" id="ARBA00022729"/>
    </source>
</evidence>
<dbReference type="PANTHER" id="PTHR30006:SF2">
    <property type="entry name" value="ABC TRANSPORTER SUBSTRATE-BINDING PROTEIN"/>
    <property type="match status" value="1"/>
</dbReference>
<protein>
    <submittedName>
        <fullName evidence="3">Iron ABC transporter substrate-binding protein</fullName>
    </submittedName>
</protein>
<dbReference type="GO" id="GO:0015888">
    <property type="term" value="P:thiamine transport"/>
    <property type="evidence" value="ECO:0007669"/>
    <property type="project" value="TreeGrafter"/>
</dbReference>
<reference evidence="3 4" key="1">
    <citation type="submission" date="2013-08" db="EMBL/GenBank/DDBJ databases">
        <title>The genome sequence of Knoellia aerolata.</title>
        <authorList>
            <person name="Zhu W."/>
            <person name="Wang G."/>
        </authorList>
    </citation>
    <scope>NUCLEOTIDE SEQUENCE [LARGE SCALE GENOMIC DNA]</scope>
    <source>
        <strain evidence="3 4">DSM 18566</strain>
    </source>
</reference>
<dbReference type="GO" id="GO:0030976">
    <property type="term" value="F:thiamine pyrophosphate binding"/>
    <property type="evidence" value="ECO:0007669"/>
    <property type="project" value="TreeGrafter"/>
</dbReference>
<evidence type="ECO:0000313" key="4">
    <source>
        <dbReference type="Proteomes" id="UP000030013"/>
    </source>
</evidence>
<evidence type="ECO:0000256" key="2">
    <source>
        <dbReference type="SAM" id="SignalP"/>
    </source>
</evidence>
<dbReference type="OrthoDB" id="366726at2"/>
<dbReference type="PROSITE" id="PS51257">
    <property type="entry name" value="PROKAR_LIPOPROTEIN"/>
    <property type="match status" value="1"/>
</dbReference>
<dbReference type="PIRSF" id="PIRSF002825">
    <property type="entry name" value="CfbpA"/>
    <property type="match status" value="1"/>
</dbReference>
<evidence type="ECO:0000313" key="3">
    <source>
        <dbReference type="EMBL" id="KGN42733.1"/>
    </source>
</evidence>
<dbReference type="EMBL" id="AVPL01000002">
    <property type="protein sequence ID" value="KGN42733.1"/>
    <property type="molecule type" value="Genomic_DNA"/>
</dbReference>
<dbReference type="GO" id="GO:0030975">
    <property type="term" value="F:thiamine binding"/>
    <property type="evidence" value="ECO:0007669"/>
    <property type="project" value="TreeGrafter"/>
</dbReference>
<proteinExistence type="predicted"/>
<comment type="caution">
    <text evidence="3">The sequence shown here is derived from an EMBL/GenBank/DDBJ whole genome shotgun (WGS) entry which is preliminary data.</text>
</comment>
<name>A0A0A0JZW6_9MICO</name>
<accession>A0A0A0JZW6</accession>
<dbReference type="AlphaFoldDB" id="A0A0A0JZW6"/>
<gene>
    <name evidence="3" type="ORF">N801_11290</name>
</gene>
<dbReference type="CDD" id="cd13544">
    <property type="entry name" value="PBP2_Fbp_like_1"/>
    <property type="match status" value="1"/>
</dbReference>
<organism evidence="3 4">
    <name type="scientific">Knoellia aerolata DSM 18566</name>
    <dbReference type="NCBI Taxonomy" id="1385519"/>
    <lineage>
        <taxon>Bacteria</taxon>
        <taxon>Bacillati</taxon>
        <taxon>Actinomycetota</taxon>
        <taxon>Actinomycetes</taxon>
        <taxon>Micrococcales</taxon>
        <taxon>Intrasporangiaceae</taxon>
        <taxon>Knoellia</taxon>
    </lineage>
</organism>
<feature type="chain" id="PRO_5039441337" evidence="2">
    <location>
        <begin position="23"/>
        <end position="363"/>
    </location>
</feature>
<dbReference type="GO" id="GO:0030288">
    <property type="term" value="C:outer membrane-bounded periplasmic space"/>
    <property type="evidence" value="ECO:0007669"/>
    <property type="project" value="TreeGrafter"/>
</dbReference>
<dbReference type="RefSeq" id="WP_035932137.1">
    <property type="nucleotide sequence ID" value="NZ_AVPL01000002.1"/>
</dbReference>
<dbReference type="SUPFAM" id="SSF53850">
    <property type="entry name" value="Periplasmic binding protein-like II"/>
    <property type="match status" value="1"/>
</dbReference>
<dbReference type="STRING" id="1385519.N801_11290"/>